<dbReference type="HOGENOM" id="CLU_021081_1_0_9"/>
<keyword evidence="3" id="KW-1185">Reference proteome</keyword>
<dbReference type="EMBL" id="CP009286">
    <property type="protein sequence ID" value="AIQ63741.1"/>
    <property type="molecule type" value="Genomic_DNA"/>
</dbReference>
<dbReference type="InterPro" id="IPR029787">
    <property type="entry name" value="Nucleotide_cyclase"/>
</dbReference>
<dbReference type="GO" id="GO:0052621">
    <property type="term" value="F:diguanylate cyclase activity"/>
    <property type="evidence" value="ECO:0007669"/>
    <property type="project" value="TreeGrafter"/>
</dbReference>
<dbReference type="InterPro" id="IPR029016">
    <property type="entry name" value="GAF-like_dom_sf"/>
</dbReference>
<evidence type="ECO:0000259" key="1">
    <source>
        <dbReference type="PROSITE" id="PS50887"/>
    </source>
</evidence>
<feature type="domain" description="GGDEF" evidence="1">
    <location>
        <begin position="526"/>
        <end position="656"/>
    </location>
</feature>
<dbReference type="NCBIfam" id="TIGR00254">
    <property type="entry name" value="GGDEF"/>
    <property type="match status" value="1"/>
</dbReference>
<gene>
    <name evidence="2" type="ORF">PSTEL_12255</name>
</gene>
<dbReference type="PANTHER" id="PTHR45138">
    <property type="entry name" value="REGULATORY COMPONENTS OF SENSORY TRANSDUCTION SYSTEM"/>
    <property type="match status" value="1"/>
</dbReference>
<evidence type="ECO:0000313" key="3">
    <source>
        <dbReference type="Proteomes" id="UP000029507"/>
    </source>
</evidence>
<dbReference type="SMART" id="SM00065">
    <property type="entry name" value="GAF"/>
    <property type="match status" value="1"/>
</dbReference>
<dbReference type="PROSITE" id="PS50887">
    <property type="entry name" value="GGDEF"/>
    <property type="match status" value="1"/>
</dbReference>
<dbReference type="Pfam" id="PF00990">
    <property type="entry name" value="GGDEF"/>
    <property type="match status" value="1"/>
</dbReference>
<dbReference type="GO" id="GO:0005886">
    <property type="term" value="C:plasma membrane"/>
    <property type="evidence" value="ECO:0007669"/>
    <property type="project" value="TreeGrafter"/>
</dbReference>
<dbReference type="AlphaFoldDB" id="A0A089LQB6"/>
<dbReference type="CDD" id="cd01949">
    <property type="entry name" value="GGDEF"/>
    <property type="match status" value="1"/>
</dbReference>
<accession>A0A089LQB6</accession>
<dbReference type="OrthoDB" id="9759607at2"/>
<reference evidence="2 3" key="1">
    <citation type="submission" date="2014-08" db="EMBL/GenBank/DDBJ databases">
        <title>Comparative genomics of the Paenibacillus odorifer group.</title>
        <authorList>
            <person name="den Bakker H.C."/>
            <person name="Tsai Y.-C."/>
            <person name="Martin N."/>
            <person name="Korlach J."/>
            <person name="Wiedmann M."/>
        </authorList>
    </citation>
    <scope>NUCLEOTIDE SEQUENCE [LARGE SCALE GENOMIC DNA]</scope>
    <source>
        <strain evidence="2 3">DSM 14472</strain>
    </source>
</reference>
<dbReference type="GO" id="GO:0043709">
    <property type="term" value="P:cell adhesion involved in single-species biofilm formation"/>
    <property type="evidence" value="ECO:0007669"/>
    <property type="project" value="TreeGrafter"/>
</dbReference>
<evidence type="ECO:0000313" key="2">
    <source>
        <dbReference type="EMBL" id="AIQ63741.1"/>
    </source>
</evidence>
<name>A0A089LQB6_9BACL</name>
<dbReference type="Gene3D" id="3.30.450.40">
    <property type="match status" value="2"/>
</dbReference>
<dbReference type="RefSeq" id="WP_038695495.1">
    <property type="nucleotide sequence ID" value="NZ_CP009286.1"/>
</dbReference>
<dbReference type="Pfam" id="PF13185">
    <property type="entry name" value="GAF_2"/>
    <property type="match status" value="1"/>
</dbReference>
<proteinExistence type="predicted"/>
<dbReference type="InterPro" id="IPR003018">
    <property type="entry name" value="GAF"/>
</dbReference>
<dbReference type="InterPro" id="IPR000160">
    <property type="entry name" value="GGDEF_dom"/>
</dbReference>
<dbReference type="SUPFAM" id="SSF55781">
    <property type="entry name" value="GAF domain-like"/>
    <property type="match status" value="2"/>
</dbReference>
<dbReference type="Proteomes" id="UP000029507">
    <property type="component" value="Chromosome"/>
</dbReference>
<dbReference type="InterPro" id="IPR043128">
    <property type="entry name" value="Rev_trsase/Diguanyl_cyclase"/>
</dbReference>
<dbReference type="FunFam" id="3.30.70.270:FF:000001">
    <property type="entry name" value="Diguanylate cyclase domain protein"/>
    <property type="match status" value="1"/>
</dbReference>
<dbReference type="SUPFAM" id="SSF55073">
    <property type="entry name" value="Nucleotide cyclase"/>
    <property type="match status" value="1"/>
</dbReference>
<dbReference type="SMART" id="SM00267">
    <property type="entry name" value="GGDEF"/>
    <property type="match status" value="1"/>
</dbReference>
<dbReference type="PANTHER" id="PTHR45138:SF9">
    <property type="entry name" value="DIGUANYLATE CYCLASE DGCM-RELATED"/>
    <property type="match status" value="1"/>
</dbReference>
<dbReference type="STRING" id="169760.PSTEL_12255"/>
<organism evidence="2 3">
    <name type="scientific">Paenibacillus stellifer</name>
    <dbReference type="NCBI Taxonomy" id="169760"/>
    <lineage>
        <taxon>Bacteria</taxon>
        <taxon>Bacillati</taxon>
        <taxon>Bacillota</taxon>
        <taxon>Bacilli</taxon>
        <taxon>Bacillales</taxon>
        <taxon>Paenibacillaceae</taxon>
        <taxon>Paenibacillus</taxon>
    </lineage>
</organism>
<dbReference type="GO" id="GO:1902201">
    <property type="term" value="P:negative regulation of bacterial-type flagellum-dependent cell motility"/>
    <property type="evidence" value="ECO:0007669"/>
    <property type="project" value="TreeGrafter"/>
</dbReference>
<dbReference type="KEGG" id="pste:PSTEL_12255"/>
<protein>
    <submittedName>
        <fullName evidence="2">Diguanylate cyclase</fullName>
    </submittedName>
</protein>
<dbReference type="InterPro" id="IPR050469">
    <property type="entry name" value="Diguanylate_Cyclase"/>
</dbReference>
<dbReference type="Gene3D" id="3.30.70.270">
    <property type="match status" value="1"/>
</dbReference>
<sequence>MSEQKAYGTKDSHALIRNIKMPGRNSKDPAAWLKQLDINSHDFPYISVMITDSFYEWTEKGAGLAFAGAWDWCVFSFEGKWLAGEEEADGPNHPLWEQVVNVSLTSARDCMLQIEENGSETAYLAMPLKTRSSGEIYALLGCKMPAGDMLKGGRYAAEAMSLHYITCFYRQLEHLFVEDLTAVHNHAERESGRRSLLFQIVQRMHDNIDVDAVLTEVIESIAAMYPGAKLTLYMSQDYHTPLPQVMPVPLKWDTEDVREKAFKDGRVAMKAHDDGQPIVEIGLPLGGKQGVYGVFHLVMHNPEDPDTDLSFLSMVAGTAGTAFENAKLYERSNQLIRELRMSNELTQRLNQSLQLGETFEVAFEELLEMFEADYCCILHYNEEKQGLEAVACNHPALIGEIIDVGRGVGGRVYSTGEPVIVSGYPDQSGTRSKLMDFTESQSLIATPISVGGEARGVIMLTHREPRFFSYDHFKLLQSLAGHIGLAVGNALLHAEVHRLANRDSLTGLYARHFLDQSIKEKQSGDYCGTLVVVDIDYFKQVNDTYGHQKGDLILRQVSDIVRLSIRQGDLAARWGGEELAIYLPQLSAEQAFHVAERIRIRVQKETDPVVTVSCGIAEWNWTDQHLTSVDSLFYRADMALYEAKNNGRNQVVVDKGTEEKAGQQG</sequence>